<evidence type="ECO:0000256" key="2">
    <source>
        <dbReference type="SAM" id="MobiDB-lite"/>
    </source>
</evidence>
<feature type="repeat" description="TPR" evidence="1">
    <location>
        <begin position="50"/>
        <end position="83"/>
    </location>
</feature>
<organism evidence="3 4">
    <name type="scientific">Acanthoscelides obtectus</name>
    <name type="common">Bean weevil</name>
    <name type="synonym">Bruchus obtectus</name>
    <dbReference type="NCBI Taxonomy" id="200917"/>
    <lineage>
        <taxon>Eukaryota</taxon>
        <taxon>Metazoa</taxon>
        <taxon>Ecdysozoa</taxon>
        <taxon>Arthropoda</taxon>
        <taxon>Hexapoda</taxon>
        <taxon>Insecta</taxon>
        <taxon>Pterygota</taxon>
        <taxon>Neoptera</taxon>
        <taxon>Endopterygota</taxon>
        <taxon>Coleoptera</taxon>
        <taxon>Polyphaga</taxon>
        <taxon>Cucujiformia</taxon>
        <taxon>Chrysomeloidea</taxon>
        <taxon>Chrysomelidae</taxon>
        <taxon>Bruchinae</taxon>
        <taxon>Bruchini</taxon>
        <taxon>Acanthoscelides</taxon>
    </lineage>
</organism>
<dbReference type="OrthoDB" id="10268002at2759"/>
<dbReference type="PROSITE" id="PS50005">
    <property type="entry name" value="TPR"/>
    <property type="match status" value="2"/>
</dbReference>
<feature type="region of interest" description="Disordered" evidence="2">
    <location>
        <begin position="627"/>
        <end position="650"/>
    </location>
</feature>
<evidence type="ECO:0000313" key="3">
    <source>
        <dbReference type="EMBL" id="CAH1980937.1"/>
    </source>
</evidence>
<dbReference type="Proteomes" id="UP001152888">
    <property type="component" value="Unassembled WGS sequence"/>
</dbReference>
<dbReference type="InterPro" id="IPR011990">
    <property type="entry name" value="TPR-like_helical_dom_sf"/>
</dbReference>
<gene>
    <name evidence="3" type="ORF">ACAOBT_LOCUS14259</name>
</gene>
<keyword evidence="1" id="KW-0802">TPR repeat</keyword>
<dbReference type="PANTHER" id="PTHR21391">
    <property type="entry name" value="AT04489P-RELATED"/>
    <property type="match status" value="1"/>
</dbReference>
<dbReference type="SUPFAM" id="SSF48452">
    <property type="entry name" value="TPR-like"/>
    <property type="match status" value="1"/>
</dbReference>
<protein>
    <recommendedName>
        <fullName evidence="5">Tetratricopeptide repeat protein 25</fullName>
    </recommendedName>
</protein>
<dbReference type="AlphaFoldDB" id="A0A9P0KSN6"/>
<accession>A0A9P0KSN6</accession>
<feature type="repeat" description="TPR" evidence="1">
    <location>
        <begin position="16"/>
        <end position="49"/>
    </location>
</feature>
<evidence type="ECO:0000256" key="1">
    <source>
        <dbReference type="PROSITE-ProRule" id="PRU00339"/>
    </source>
</evidence>
<evidence type="ECO:0008006" key="5">
    <source>
        <dbReference type="Google" id="ProtNLM"/>
    </source>
</evidence>
<dbReference type="EMBL" id="CAKOFQ010006902">
    <property type="protein sequence ID" value="CAH1980937.1"/>
    <property type="molecule type" value="Genomic_DNA"/>
</dbReference>
<name>A0A9P0KSN6_ACAOB</name>
<dbReference type="InterPro" id="IPR019734">
    <property type="entry name" value="TPR_rpt"/>
</dbReference>
<dbReference type="Gene3D" id="1.25.40.10">
    <property type="entry name" value="Tetratricopeptide repeat domain"/>
    <property type="match status" value="1"/>
</dbReference>
<proteinExistence type="predicted"/>
<dbReference type="PANTHER" id="PTHR21391:SF0">
    <property type="entry name" value="AT04489P-RELATED"/>
    <property type="match status" value="1"/>
</dbReference>
<evidence type="ECO:0000313" key="4">
    <source>
        <dbReference type="Proteomes" id="UP001152888"/>
    </source>
</evidence>
<sequence length="673" mass="78960">MDANPFGKKEDVYGFQTLWRELGYYISRLEHYERSLNFFDEAIKKTPNDKRALIGRARARAKACQYEGALEDVNKALTFDPDDLVVLADKALNTYLSCEFEEGLVQNTRLLPRRQKPDHFSMGVMHCTNAIENCIGLRSGRPLRDHFKIIRKLAWKKNFEAQKPFEPKPRKVKKKKKSLGKQLEYVQPIVTKKKKKQSCVSNQGSTLGGGAVIEEGEFEKAEVLSMRDSLHSWQSDKNLVPPYPHYFPFRPLQNYTTNIEKYMAEKYLDSMYLEKIFLNKLQYEHGAKSPNQKGSEKIIRLAKEGYKAVSYKQELLRTRSPFYYIKYQEAHASGSLKARQEEELILQRNITKKEADVLMNKLIACFENKQLQQMLQVAEKLKYYCDSKPKRIMPDKDTYLHEILVKIRKGFYDLNRLNKNQVFCEQHKRIYVSFGYPVSREPSTDSVIKQFKNVYLDHKKQIELFEKRLRQAETNDQLCWCYHELSRYHLEMKKYELAGVYSRKCIQESTKDEGHPEWHINALMLLVRINIQQHNKNDARSELMEACGIANLLQDTNLKEYLEKCLEVVETIEFDDLFGPKMLEKREQKMLSMMSTAKMKDEFAHLLRMMAAMPASRRLTVMPGVRMEDDEKRRKSRMQSIIPGNEREDQSAVKKKISNSKGVGFMELVQYHV</sequence>
<keyword evidence="4" id="KW-1185">Reference proteome</keyword>
<reference evidence="3" key="1">
    <citation type="submission" date="2022-03" db="EMBL/GenBank/DDBJ databases">
        <authorList>
            <person name="Sayadi A."/>
        </authorList>
    </citation>
    <scope>NUCLEOTIDE SEQUENCE</scope>
</reference>
<comment type="caution">
    <text evidence="3">The sequence shown here is derived from an EMBL/GenBank/DDBJ whole genome shotgun (WGS) entry which is preliminary data.</text>
</comment>